<dbReference type="HOGENOM" id="CLU_468704_0_0_1"/>
<dbReference type="OrthoDB" id="5905775at2759"/>
<protein>
    <submittedName>
        <fullName evidence="2">Uncharacterized protein</fullName>
    </submittedName>
</protein>
<feature type="compositionally biased region" description="Low complexity" evidence="1">
    <location>
        <begin position="7"/>
        <end position="21"/>
    </location>
</feature>
<dbReference type="eggNOG" id="ENOG502TIJ4">
    <property type="taxonomic scope" value="Eukaryota"/>
</dbReference>
<keyword evidence="3" id="KW-1185">Reference proteome</keyword>
<evidence type="ECO:0000313" key="3">
    <source>
        <dbReference type="Proteomes" id="UP000008068"/>
    </source>
</evidence>
<dbReference type="Proteomes" id="UP000008068">
    <property type="component" value="Unassembled WGS sequence"/>
</dbReference>
<evidence type="ECO:0000313" key="2">
    <source>
        <dbReference type="EMBL" id="EGT42606.1"/>
    </source>
</evidence>
<dbReference type="InParanoid" id="G0MSF7"/>
<dbReference type="AlphaFoldDB" id="G0MSF7"/>
<proteinExistence type="predicted"/>
<feature type="region of interest" description="Disordered" evidence="1">
    <location>
        <begin position="1"/>
        <end position="21"/>
    </location>
</feature>
<feature type="compositionally biased region" description="Acidic residues" evidence="1">
    <location>
        <begin position="354"/>
        <end position="367"/>
    </location>
</feature>
<reference evidence="3" key="1">
    <citation type="submission" date="2011-07" db="EMBL/GenBank/DDBJ databases">
        <authorList>
            <consortium name="Caenorhabditis brenneri Sequencing and Analysis Consortium"/>
            <person name="Wilson R.K."/>
        </authorList>
    </citation>
    <scope>NUCLEOTIDE SEQUENCE [LARGE SCALE GENOMIC DNA]</scope>
    <source>
        <strain evidence="3">PB2801</strain>
    </source>
</reference>
<dbReference type="EMBL" id="GL379809">
    <property type="protein sequence ID" value="EGT42606.1"/>
    <property type="molecule type" value="Genomic_DNA"/>
</dbReference>
<feature type="compositionally biased region" description="Basic and acidic residues" evidence="1">
    <location>
        <begin position="368"/>
        <end position="384"/>
    </location>
</feature>
<accession>G0MSF7</accession>
<gene>
    <name evidence="2" type="ORF">CAEBREN_15190</name>
</gene>
<feature type="region of interest" description="Disordered" evidence="1">
    <location>
        <begin position="335"/>
        <end position="406"/>
    </location>
</feature>
<name>G0MSF7_CAEBE</name>
<sequence>MSRFVGSSPATTTTNTTNSSSCFSTTISTSFSSRVFIPPPATEFATNQATTSDYVAKWTRGQPLERLPSLTLAKPEQMRDRNVERFLVAFRNCCTLRKKTPSPGFDVNMLPCSKQFDEEFRHLMCKKNTSIVLSLRIGYLSVYTVQRAAASAVYFLSFLKLQKETHTDLESHFNDSLVTISERLKALTVAEKTEIITRFIIWYESIPPVRITSHKVIAAANQTSRVICKENSTMATVAKGLLAFLTFAGVIVPSHCKNSTEECKQIWAGVKAAFACCNKAKGGTLDFSQAALSLDDLTRLMRQSNGVTNMAGMQGWLLAILLAGTGLRIGSVRNATAPGPISKANNEKRTQPTFDDDDDHDSSDDEGDRFGDDLHSDDETRDDGAYFGNNNDGNDDPLTMRDADGGDDSVMQVDFDCLRANDIKVYRVPRENNDPSGFIRFRSELSIVSNKTTGQKFFTPEIIGFDYPRINEDSSYDWSMNGGVALVFLSVAVGATDPEKLLDPKFEPERGTEMLISNRTTVNNCNNSRNEPLFRCQIDSHGRLGNLPMRHVVSPLKMVADSVSIPSSLFTSRSYRYLRLEK</sequence>
<organism evidence="3">
    <name type="scientific">Caenorhabditis brenneri</name>
    <name type="common">Nematode worm</name>
    <dbReference type="NCBI Taxonomy" id="135651"/>
    <lineage>
        <taxon>Eukaryota</taxon>
        <taxon>Metazoa</taxon>
        <taxon>Ecdysozoa</taxon>
        <taxon>Nematoda</taxon>
        <taxon>Chromadorea</taxon>
        <taxon>Rhabditida</taxon>
        <taxon>Rhabditina</taxon>
        <taxon>Rhabditomorpha</taxon>
        <taxon>Rhabditoidea</taxon>
        <taxon>Rhabditidae</taxon>
        <taxon>Peloderinae</taxon>
        <taxon>Caenorhabditis</taxon>
    </lineage>
</organism>
<evidence type="ECO:0000256" key="1">
    <source>
        <dbReference type="SAM" id="MobiDB-lite"/>
    </source>
</evidence>